<organism evidence="3">
    <name type="scientific">Drosophila grimshawi</name>
    <name type="common">Hawaiian fruit fly</name>
    <name type="synonym">Idiomyia grimshawi</name>
    <dbReference type="NCBI Taxonomy" id="7222"/>
    <lineage>
        <taxon>Eukaryota</taxon>
        <taxon>Metazoa</taxon>
        <taxon>Ecdysozoa</taxon>
        <taxon>Arthropoda</taxon>
        <taxon>Hexapoda</taxon>
        <taxon>Insecta</taxon>
        <taxon>Pterygota</taxon>
        <taxon>Neoptera</taxon>
        <taxon>Endopterygota</taxon>
        <taxon>Diptera</taxon>
        <taxon>Brachycera</taxon>
        <taxon>Muscomorpha</taxon>
        <taxon>Ephydroidea</taxon>
        <taxon>Drosophilidae</taxon>
        <taxon>Drosophila</taxon>
        <taxon>Hawaiian Drosophila</taxon>
    </lineage>
</organism>
<dbReference type="HOGENOM" id="CLU_842694_0_0_1"/>
<dbReference type="AlphaFoldDB" id="B4JIV0"/>
<feature type="region of interest" description="Disordered" evidence="1">
    <location>
        <begin position="228"/>
        <end position="311"/>
    </location>
</feature>
<keyword evidence="3" id="KW-1185">Reference proteome</keyword>
<gene>
    <name evidence="2" type="primary">Dgri\GH12390</name>
    <name evidence="2" type="ORF">Dgri_GH12390</name>
</gene>
<feature type="compositionally biased region" description="Basic and acidic residues" evidence="1">
    <location>
        <begin position="291"/>
        <end position="307"/>
    </location>
</feature>
<evidence type="ECO:0000313" key="2">
    <source>
        <dbReference type="EMBL" id="EDV99514.1"/>
    </source>
</evidence>
<dbReference type="STRING" id="7222.B4JIV0"/>
<dbReference type="OrthoDB" id="4369127at2759"/>
<feature type="compositionally biased region" description="Basic and acidic residues" evidence="1">
    <location>
        <begin position="236"/>
        <end position="267"/>
    </location>
</feature>
<evidence type="ECO:0000256" key="1">
    <source>
        <dbReference type="SAM" id="MobiDB-lite"/>
    </source>
</evidence>
<accession>B4JIV0</accession>
<proteinExistence type="predicted"/>
<dbReference type="eggNOG" id="ENOG502SSNU">
    <property type="taxonomic scope" value="Eukaryota"/>
</dbReference>
<dbReference type="InParanoid" id="B4JIV0"/>
<protein>
    <submittedName>
        <fullName evidence="2">GH12390</fullName>
    </submittedName>
</protein>
<dbReference type="EMBL" id="CH916370">
    <property type="protein sequence ID" value="EDV99514.1"/>
    <property type="molecule type" value="Genomic_DNA"/>
</dbReference>
<dbReference type="Proteomes" id="UP000001070">
    <property type="component" value="Unassembled WGS sequence"/>
</dbReference>
<reference evidence="2 3" key="1">
    <citation type="journal article" date="2007" name="Nature">
        <title>Evolution of genes and genomes on the Drosophila phylogeny.</title>
        <authorList>
            <consortium name="Drosophila 12 Genomes Consortium"/>
            <person name="Clark A.G."/>
            <person name="Eisen M.B."/>
            <person name="Smith D.R."/>
            <person name="Bergman C.M."/>
            <person name="Oliver B."/>
            <person name="Markow T.A."/>
            <person name="Kaufman T.C."/>
            <person name="Kellis M."/>
            <person name="Gelbart W."/>
            <person name="Iyer V.N."/>
            <person name="Pollard D.A."/>
            <person name="Sackton T.B."/>
            <person name="Larracuente A.M."/>
            <person name="Singh N.D."/>
            <person name="Abad J.P."/>
            <person name="Abt D.N."/>
            <person name="Adryan B."/>
            <person name="Aguade M."/>
            <person name="Akashi H."/>
            <person name="Anderson W.W."/>
            <person name="Aquadro C.F."/>
            <person name="Ardell D.H."/>
            <person name="Arguello R."/>
            <person name="Artieri C.G."/>
            <person name="Barbash D.A."/>
            <person name="Barker D."/>
            <person name="Barsanti P."/>
            <person name="Batterham P."/>
            <person name="Batzoglou S."/>
            <person name="Begun D."/>
            <person name="Bhutkar A."/>
            <person name="Blanco E."/>
            <person name="Bosak S.A."/>
            <person name="Bradley R.K."/>
            <person name="Brand A.D."/>
            <person name="Brent M.R."/>
            <person name="Brooks A.N."/>
            <person name="Brown R.H."/>
            <person name="Butlin R.K."/>
            <person name="Caggese C."/>
            <person name="Calvi B.R."/>
            <person name="Bernardo de Carvalho A."/>
            <person name="Caspi A."/>
            <person name="Castrezana S."/>
            <person name="Celniker S.E."/>
            <person name="Chang J.L."/>
            <person name="Chapple C."/>
            <person name="Chatterji S."/>
            <person name="Chinwalla A."/>
            <person name="Civetta A."/>
            <person name="Clifton S.W."/>
            <person name="Comeron J.M."/>
            <person name="Costello J.C."/>
            <person name="Coyne J.A."/>
            <person name="Daub J."/>
            <person name="David R.G."/>
            <person name="Delcher A.L."/>
            <person name="Delehaunty K."/>
            <person name="Do C.B."/>
            <person name="Ebling H."/>
            <person name="Edwards K."/>
            <person name="Eickbush T."/>
            <person name="Evans J.D."/>
            <person name="Filipski A."/>
            <person name="Findeiss S."/>
            <person name="Freyhult E."/>
            <person name="Fulton L."/>
            <person name="Fulton R."/>
            <person name="Garcia A.C."/>
            <person name="Gardiner A."/>
            <person name="Garfield D.A."/>
            <person name="Garvin B.E."/>
            <person name="Gibson G."/>
            <person name="Gilbert D."/>
            <person name="Gnerre S."/>
            <person name="Godfrey J."/>
            <person name="Good R."/>
            <person name="Gotea V."/>
            <person name="Gravely B."/>
            <person name="Greenberg A.J."/>
            <person name="Griffiths-Jones S."/>
            <person name="Gross S."/>
            <person name="Guigo R."/>
            <person name="Gustafson E.A."/>
            <person name="Haerty W."/>
            <person name="Hahn M.W."/>
            <person name="Halligan D.L."/>
            <person name="Halpern A.L."/>
            <person name="Halter G.M."/>
            <person name="Han M.V."/>
            <person name="Heger A."/>
            <person name="Hillier L."/>
            <person name="Hinrichs A.S."/>
            <person name="Holmes I."/>
            <person name="Hoskins R.A."/>
            <person name="Hubisz M.J."/>
            <person name="Hultmark D."/>
            <person name="Huntley M.A."/>
            <person name="Jaffe D.B."/>
            <person name="Jagadeeshan S."/>
            <person name="Jeck W.R."/>
            <person name="Johnson J."/>
            <person name="Jones C.D."/>
            <person name="Jordan W.C."/>
            <person name="Karpen G.H."/>
            <person name="Kataoka E."/>
            <person name="Keightley P.D."/>
            <person name="Kheradpour P."/>
            <person name="Kirkness E.F."/>
            <person name="Koerich L.B."/>
            <person name="Kristiansen K."/>
            <person name="Kudrna D."/>
            <person name="Kulathinal R.J."/>
            <person name="Kumar S."/>
            <person name="Kwok R."/>
            <person name="Lander E."/>
            <person name="Langley C.H."/>
            <person name="Lapoint R."/>
            <person name="Lazzaro B.P."/>
            <person name="Lee S.J."/>
            <person name="Levesque L."/>
            <person name="Li R."/>
            <person name="Lin C.F."/>
            <person name="Lin M.F."/>
            <person name="Lindblad-Toh K."/>
            <person name="Llopart A."/>
            <person name="Long M."/>
            <person name="Low L."/>
            <person name="Lozovsky E."/>
            <person name="Lu J."/>
            <person name="Luo M."/>
            <person name="Machado C.A."/>
            <person name="Makalowski W."/>
            <person name="Marzo M."/>
            <person name="Matsuda M."/>
            <person name="Matzkin L."/>
            <person name="McAllister B."/>
            <person name="McBride C.S."/>
            <person name="McKernan B."/>
            <person name="McKernan K."/>
            <person name="Mendez-Lago M."/>
            <person name="Minx P."/>
            <person name="Mollenhauer M.U."/>
            <person name="Montooth K."/>
            <person name="Mount S.M."/>
            <person name="Mu X."/>
            <person name="Myers E."/>
            <person name="Negre B."/>
            <person name="Newfeld S."/>
            <person name="Nielsen R."/>
            <person name="Noor M.A."/>
            <person name="O'Grady P."/>
            <person name="Pachter L."/>
            <person name="Papaceit M."/>
            <person name="Parisi M.J."/>
            <person name="Parisi M."/>
            <person name="Parts L."/>
            <person name="Pedersen J.S."/>
            <person name="Pesole G."/>
            <person name="Phillippy A.M."/>
            <person name="Ponting C.P."/>
            <person name="Pop M."/>
            <person name="Porcelli D."/>
            <person name="Powell J.R."/>
            <person name="Prohaska S."/>
            <person name="Pruitt K."/>
            <person name="Puig M."/>
            <person name="Quesneville H."/>
            <person name="Ram K.R."/>
            <person name="Rand D."/>
            <person name="Rasmussen M.D."/>
            <person name="Reed L.K."/>
            <person name="Reenan R."/>
            <person name="Reily A."/>
            <person name="Remington K.A."/>
            <person name="Rieger T.T."/>
            <person name="Ritchie M.G."/>
            <person name="Robin C."/>
            <person name="Rogers Y.H."/>
            <person name="Rohde C."/>
            <person name="Rozas J."/>
            <person name="Rubenfield M.J."/>
            <person name="Ruiz A."/>
            <person name="Russo S."/>
            <person name="Salzberg S.L."/>
            <person name="Sanchez-Gracia A."/>
            <person name="Saranga D.J."/>
            <person name="Sato H."/>
            <person name="Schaeffer S.W."/>
            <person name="Schatz M.C."/>
            <person name="Schlenke T."/>
            <person name="Schwartz R."/>
            <person name="Segarra C."/>
            <person name="Singh R.S."/>
            <person name="Sirot L."/>
            <person name="Sirota M."/>
            <person name="Sisneros N.B."/>
            <person name="Smith C.D."/>
            <person name="Smith T.F."/>
            <person name="Spieth J."/>
            <person name="Stage D.E."/>
            <person name="Stark A."/>
            <person name="Stephan W."/>
            <person name="Strausberg R.L."/>
            <person name="Strempel S."/>
            <person name="Sturgill D."/>
            <person name="Sutton G."/>
            <person name="Sutton G.G."/>
            <person name="Tao W."/>
            <person name="Teichmann S."/>
            <person name="Tobari Y.N."/>
            <person name="Tomimura Y."/>
            <person name="Tsolas J.M."/>
            <person name="Valente V.L."/>
            <person name="Venter E."/>
            <person name="Venter J.C."/>
            <person name="Vicario S."/>
            <person name="Vieira F.G."/>
            <person name="Vilella A.J."/>
            <person name="Villasante A."/>
            <person name="Walenz B."/>
            <person name="Wang J."/>
            <person name="Wasserman M."/>
            <person name="Watts T."/>
            <person name="Wilson D."/>
            <person name="Wilson R.K."/>
            <person name="Wing R.A."/>
            <person name="Wolfner M.F."/>
            <person name="Wong A."/>
            <person name="Wong G.K."/>
            <person name="Wu C.I."/>
            <person name="Wu G."/>
            <person name="Yamamoto D."/>
            <person name="Yang H.P."/>
            <person name="Yang S.P."/>
            <person name="Yorke J.A."/>
            <person name="Yoshida K."/>
            <person name="Zdobnov E."/>
            <person name="Zhang P."/>
            <person name="Zhang Y."/>
            <person name="Zimin A.V."/>
            <person name="Baldwin J."/>
            <person name="Abdouelleil A."/>
            <person name="Abdulkadir J."/>
            <person name="Abebe A."/>
            <person name="Abera B."/>
            <person name="Abreu J."/>
            <person name="Acer S.C."/>
            <person name="Aftuck L."/>
            <person name="Alexander A."/>
            <person name="An P."/>
            <person name="Anderson E."/>
            <person name="Anderson S."/>
            <person name="Arachi H."/>
            <person name="Azer M."/>
            <person name="Bachantsang P."/>
            <person name="Barry A."/>
            <person name="Bayul T."/>
            <person name="Berlin A."/>
            <person name="Bessette D."/>
            <person name="Bloom T."/>
            <person name="Blye J."/>
            <person name="Boguslavskiy L."/>
            <person name="Bonnet C."/>
            <person name="Boukhgalter B."/>
            <person name="Bourzgui I."/>
            <person name="Brown A."/>
            <person name="Cahill P."/>
            <person name="Channer S."/>
            <person name="Cheshatsang Y."/>
            <person name="Chuda L."/>
            <person name="Citroen M."/>
            <person name="Collymore A."/>
            <person name="Cooke P."/>
            <person name="Costello M."/>
            <person name="D'Aco K."/>
            <person name="Daza R."/>
            <person name="De Haan G."/>
            <person name="DeGray S."/>
            <person name="DeMaso C."/>
            <person name="Dhargay N."/>
            <person name="Dooley K."/>
            <person name="Dooley E."/>
            <person name="Doricent M."/>
            <person name="Dorje P."/>
            <person name="Dorjee K."/>
            <person name="Dupes A."/>
            <person name="Elong R."/>
            <person name="Falk J."/>
            <person name="Farina A."/>
            <person name="Faro S."/>
            <person name="Ferguson D."/>
            <person name="Fisher S."/>
            <person name="Foley C.D."/>
            <person name="Franke A."/>
            <person name="Friedrich D."/>
            <person name="Gadbois L."/>
            <person name="Gearin G."/>
            <person name="Gearin C.R."/>
            <person name="Giannoukos G."/>
            <person name="Goode T."/>
            <person name="Graham J."/>
            <person name="Grandbois E."/>
            <person name="Grewal S."/>
            <person name="Gyaltsen K."/>
            <person name="Hafez N."/>
            <person name="Hagos B."/>
            <person name="Hall J."/>
            <person name="Henson C."/>
            <person name="Hollinger A."/>
            <person name="Honan T."/>
            <person name="Huard M.D."/>
            <person name="Hughes L."/>
            <person name="Hurhula B."/>
            <person name="Husby M.E."/>
            <person name="Kamat A."/>
            <person name="Kanga B."/>
            <person name="Kashin S."/>
            <person name="Khazanovich D."/>
            <person name="Kisner P."/>
            <person name="Lance K."/>
            <person name="Lara M."/>
            <person name="Lee W."/>
            <person name="Lennon N."/>
            <person name="Letendre F."/>
            <person name="LeVine R."/>
            <person name="Lipovsky A."/>
            <person name="Liu X."/>
            <person name="Liu J."/>
            <person name="Liu S."/>
            <person name="Lokyitsang T."/>
            <person name="Lokyitsang Y."/>
            <person name="Lubonja R."/>
            <person name="Lui A."/>
            <person name="MacDonald P."/>
            <person name="Magnisalis V."/>
            <person name="Maru K."/>
            <person name="Matthews C."/>
            <person name="McCusker W."/>
            <person name="McDonough S."/>
            <person name="Mehta T."/>
            <person name="Meldrim J."/>
            <person name="Meneus L."/>
            <person name="Mihai O."/>
            <person name="Mihalev A."/>
            <person name="Mihova T."/>
            <person name="Mittelman R."/>
            <person name="Mlenga V."/>
            <person name="Montmayeur A."/>
            <person name="Mulrain L."/>
            <person name="Navidi A."/>
            <person name="Naylor J."/>
            <person name="Negash T."/>
            <person name="Nguyen T."/>
            <person name="Nguyen N."/>
            <person name="Nicol R."/>
            <person name="Norbu C."/>
            <person name="Norbu N."/>
            <person name="Novod N."/>
            <person name="O'Neill B."/>
            <person name="Osman S."/>
            <person name="Markiewicz E."/>
            <person name="Oyono O.L."/>
            <person name="Patti C."/>
            <person name="Phunkhang P."/>
            <person name="Pierre F."/>
            <person name="Priest M."/>
            <person name="Raghuraman S."/>
            <person name="Rege F."/>
            <person name="Reyes R."/>
            <person name="Rise C."/>
            <person name="Rogov P."/>
            <person name="Ross K."/>
            <person name="Ryan E."/>
            <person name="Settipalli S."/>
            <person name="Shea T."/>
            <person name="Sherpa N."/>
            <person name="Shi L."/>
            <person name="Shih D."/>
            <person name="Sparrow T."/>
            <person name="Spaulding J."/>
            <person name="Stalker J."/>
            <person name="Stange-Thomann N."/>
            <person name="Stavropoulos S."/>
            <person name="Stone C."/>
            <person name="Strader C."/>
            <person name="Tesfaye S."/>
            <person name="Thomson T."/>
            <person name="Thoulutsang Y."/>
            <person name="Thoulutsang D."/>
            <person name="Topham K."/>
            <person name="Topping I."/>
            <person name="Tsamla T."/>
            <person name="Vassiliev H."/>
            <person name="Vo A."/>
            <person name="Wangchuk T."/>
            <person name="Wangdi T."/>
            <person name="Weiand M."/>
            <person name="Wilkinson J."/>
            <person name="Wilson A."/>
            <person name="Yadav S."/>
            <person name="Young G."/>
            <person name="Yu Q."/>
            <person name="Zembek L."/>
            <person name="Zhong D."/>
            <person name="Zimmer A."/>
            <person name="Zwirko Z."/>
            <person name="Jaffe D.B."/>
            <person name="Alvarez P."/>
            <person name="Brockman W."/>
            <person name="Butler J."/>
            <person name="Chin C."/>
            <person name="Gnerre S."/>
            <person name="Grabherr M."/>
            <person name="Kleber M."/>
            <person name="Mauceli E."/>
            <person name="MacCallum I."/>
        </authorList>
    </citation>
    <scope>NUCLEOTIDE SEQUENCE [LARGE SCALE GENOMIC DNA]</scope>
    <source>
        <strain evidence="3">Tucson 15287-2541.00</strain>
    </source>
</reference>
<evidence type="ECO:0000313" key="3">
    <source>
        <dbReference type="Proteomes" id="UP000001070"/>
    </source>
</evidence>
<sequence>MLYFISCDRYEDDDPPGSFWRAVALRRHTTAPPILRRLLQTSPSSTTIANSIINNINIINNGTTNTAYSINITNSPITTNTNSIINLITTTTINSVVINVISGTSTQAKVCTGMALKWYIANNQHWTRWVAFVQSFQKYFLPRDYFENLKDEVTRRRQVMYEPFKLYMVEMQTLMRPLQYSAEKKKSKMYNYSLPDLRAYARPYQFNNLAELMHLAEAFEELKADREKLRQQSRMEQPRYMESPRRRMEPPKTRQEAPQYSHREPAQRHNRPRFMAMTENGNTQPSVSGADRSRHETQTCSEDETRQHTNTYKQPKECMQILWPGGTLCN</sequence>
<name>B4JIV0_DROGR</name>